<reference evidence="13" key="1">
    <citation type="submission" date="2022-08" db="EMBL/GenBank/DDBJ databases">
        <authorList>
            <person name="Deng Y."/>
            <person name="Han X.-F."/>
            <person name="Zhang Y.-Q."/>
        </authorList>
    </citation>
    <scope>NUCLEOTIDE SEQUENCE</scope>
    <source>
        <strain evidence="13">CPCC 203407</strain>
    </source>
</reference>
<dbReference type="InterPro" id="IPR003594">
    <property type="entry name" value="HATPase_dom"/>
</dbReference>
<feature type="transmembrane region" description="Helical" evidence="10">
    <location>
        <begin position="194"/>
        <end position="211"/>
    </location>
</feature>
<name>A0AA41XD76_9MICO</name>
<dbReference type="CDD" id="cd16917">
    <property type="entry name" value="HATPase_UhpB-NarQ-NarX-like"/>
    <property type="match status" value="1"/>
</dbReference>
<keyword evidence="4" id="KW-0808">Transferase</keyword>
<evidence type="ECO:0000256" key="7">
    <source>
        <dbReference type="ARBA" id="ARBA00022840"/>
    </source>
</evidence>
<keyword evidence="10" id="KW-0472">Membrane</keyword>
<dbReference type="Gene3D" id="3.30.565.10">
    <property type="entry name" value="Histidine kinase-like ATPase, C-terminal domain"/>
    <property type="match status" value="1"/>
</dbReference>
<organism evidence="13 14">
    <name type="scientific">Herbiconiux oxytropis</name>
    <dbReference type="NCBI Taxonomy" id="2970915"/>
    <lineage>
        <taxon>Bacteria</taxon>
        <taxon>Bacillati</taxon>
        <taxon>Actinomycetota</taxon>
        <taxon>Actinomycetes</taxon>
        <taxon>Micrococcales</taxon>
        <taxon>Microbacteriaceae</taxon>
        <taxon>Herbiconiux</taxon>
    </lineage>
</organism>
<feature type="domain" description="Signal transduction histidine kinase subgroup 3 dimerisation and phosphoacceptor" evidence="12">
    <location>
        <begin position="262"/>
        <end position="326"/>
    </location>
</feature>
<dbReference type="GO" id="GO:0000155">
    <property type="term" value="F:phosphorelay sensor kinase activity"/>
    <property type="evidence" value="ECO:0007669"/>
    <property type="project" value="InterPro"/>
</dbReference>
<dbReference type="PANTHER" id="PTHR24421">
    <property type="entry name" value="NITRATE/NITRITE SENSOR PROTEIN NARX-RELATED"/>
    <property type="match status" value="1"/>
</dbReference>
<evidence type="ECO:0000256" key="3">
    <source>
        <dbReference type="ARBA" id="ARBA00022553"/>
    </source>
</evidence>
<dbReference type="InterPro" id="IPR036890">
    <property type="entry name" value="HATPase_C_sf"/>
</dbReference>
<dbReference type="EMBL" id="JANLCK010000003">
    <property type="protein sequence ID" value="MCS5725897.1"/>
    <property type="molecule type" value="Genomic_DNA"/>
</dbReference>
<keyword evidence="8" id="KW-0902">Two-component regulatory system</keyword>
<evidence type="ECO:0000256" key="6">
    <source>
        <dbReference type="ARBA" id="ARBA00022777"/>
    </source>
</evidence>
<keyword evidence="7" id="KW-0067">ATP-binding</keyword>
<evidence type="ECO:0000313" key="13">
    <source>
        <dbReference type="EMBL" id="MCS5725897.1"/>
    </source>
</evidence>
<feature type="transmembrane region" description="Helical" evidence="10">
    <location>
        <begin position="217"/>
        <end position="234"/>
    </location>
</feature>
<feature type="region of interest" description="Disordered" evidence="9">
    <location>
        <begin position="429"/>
        <end position="460"/>
    </location>
</feature>
<feature type="transmembrane region" description="Helical" evidence="10">
    <location>
        <begin position="57"/>
        <end position="79"/>
    </location>
</feature>
<dbReference type="Gene3D" id="1.20.5.1930">
    <property type="match status" value="1"/>
</dbReference>
<evidence type="ECO:0000256" key="4">
    <source>
        <dbReference type="ARBA" id="ARBA00022679"/>
    </source>
</evidence>
<feature type="compositionally biased region" description="Basic and acidic residues" evidence="9">
    <location>
        <begin position="1"/>
        <end position="21"/>
    </location>
</feature>
<dbReference type="GO" id="GO:0016020">
    <property type="term" value="C:membrane"/>
    <property type="evidence" value="ECO:0007669"/>
    <property type="project" value="InterPro"/>
</dbReference>
<protein>
    <recommendedName>
        <fullName evidence="2">histidine kinase</fullName>
        <ecNumber evidence="2">2.7.13.3</ecNumber>
    </recommendedName>
</protein>
<dbReference type="InterPro" id="IPR050482">
    <property type="entry name" value="Sensor_HK_TwoCompSys"/>
</dbReference>
<dbReference type="EC" id="2.7.13.3" evidence="2"/>
<evidence type="ECO:0000256" key="8">
    <source>
        <dbReference type="ARBA" id="ARBA00023012"/>
    </source>
</evidence>
<keyword evidence="10" id="KW-1133">Transmembrane helix</keyword>
<feature type="compositionally biased region" description="Low complexity" evidence="9">
    <location>
        <begin position="329"/>
        <end position="339"/>
    </location>
</feature>
<sequence length="502" mass="52162">MPSARDLPRRAGSDRDGHDLGHPQVAARGRDGIVGESAAADADEWVPRFRMPRWVSLWLPVVVSFLVQVPAAVLAGVPIGRWRGGGTGEGPGSADGDGTGVGGPGSGFGTGVGSGIAEVVDDDPVRFAVRVALALVGPLALVFARRFPGPVVAVVTAAAGGYVLVLGGDAAPPYVALAFAVVGAVVRGAGRWAVVSLTAGWALTLSLGILLRVPWQPALVVAVTLGLVLLVAVGESIRTRRRRFDELRRRATERRLTAAQAERVRIARELHDVLAHSLSEINVQAGVGLHLIDSRPEEAATALAHIKSTSKSALDEVRSVLGILRAEPAGPAERAEPAGPAEPSPLVPEPGLDRFGELVESARRRGLEVDLRLDLGRLAPGASLPGSAVQLALYRIAQESLTNVVRHSAARRATVTLVEEGSSLRLTVSDPGAAARPTHPPAAPARPSATRSREHFGEHTGRGLLGMRERAELLGGTFAAGPDAHGGFTVVATVPRHPGEAP</sequence>
<keyword evidence="6 13" id="KW-0418">Kinase</keyword>
<evidence type="ECO:0000256" key="2">
    <source>
        <dbReference type="ARBA" id="ARBA00012438"/>
    </source>
</evidence>
<dbReference type="PANTHER" id="PTHR24421:SF10">
    <property type="entry name" value="NITRATE_NITRITE SENSOR PROTEIN NARQ"/>
    <property type="match status" value="1"/>
</dbReference>
<evidence type="ECO:0000259" key="11">
    <source>
        <dbReference type="Pfam" id="PF02518"/>
    </source>
</evidence>
<proteinExistence type="predicted"/>
<dbReference type="Pfam" id="PF02518">
    <property type="entry name" value="HATPase_c"/>
    <property type="match status" value="1"/>
</dbReference>
<comment type="catalytic activity">
    <reaction evidence="1">
        <text>ATP + protein L-histidine = ADP + protein N-phospho-L-histidine.</text>
        <dbReference type="EC" id="2.7.13.3"/>
    </reaction>
</comment>
<gene>
    <name evidence="13" type="ORF">N1028_08300</name>
</gene>
<feature type="region of interest" description="Disordered" evidence="9">
    <location>
        <begin position="329"/>
        <end position="350"/>
    </location>
</feature>
<keyword evidence="5" id="KW-0547">Nucleotide-binding</keyword>
<evidence type="ECO:0000256" key="9">
    <source>
        <dbReference type="SAM" id="MobiDB-lite"/>
    </source>
</evidence>
<dbReference type="Pfam" id="PF07730">
    <property type="entry name" value="HisKA_3"/>
    <property type="match status" value="1"/>
</dbReference>
<evidence type="ECO:0000256" key="10">
    <source>
        <dbReference type="SAM" id="Phobius"/>
    </source>
</evidence>
<evidence type="ECO:0000259" key="12">
    <source>
        <dbReference type="Pfam" id="PF07730"/>
    </source>
</evidence>
<keyword evidence="3" id="KW-0597">Phosphoprotein</keyword>
<feature type="region of interest" description="Disordered" evidence="9">
    <location>
        <begin position="85"/>
        <end position="105"/>
    </location>
</feature>
<feature type="transmembrane region" description="Helical" evidence="10">
    <location>
        <begin position="151"/>
        <end position="167"/>
    </location>
</feature>
<dbReference type="GO" id="GO:0046983">
    <property type="term" value="F:protein dimerization activity"/>
    <property type="evidence" value="ECO:0007669"/>
    <property type="project" value="InterPro"/>
</dbReference>
<evidence type="ECO:0000313" key="14">
    <source>
        <dbReference type="Proteomes" id="UP001165587"/>
    </source>
</evidence>
<dbReference type="AlphaFoldDB" id="A0AA41XD76"/>
<dbReference type="Proteomes" id="UP001165587">
    <property type="component" value="Unassembled WGS sequence"/>
</dbReference>
<feature type="transmembrane region" description="Helical" evidence="10">
    <location>
        <begin position="127"/>
        <end position="144"/>
    </location>
</feature>
<feature type="compositionally biased region" description="Basic and acidic residues" evidence="9">
    <location>
        <begin position="451"/>
        <end position="460"/>
    </location>
</feature>
<comment type="caution">
    <text evidence="13">The sequence shown here is derived from an EMBL/GenBank/DDBJ whole genome shotgun (WGS) entry which is preliminary data.</text>
</comment>
<keyword evidence="14" id="KW-1185">Reference proteome</keyword>
<dbReference type="InterPro" id="IPR011712">
    <property type="entry name" value="Sig_transdc_His_kin_sub3_dim/P"/>
</dbReference>
<evidence type="ECO:0000256" key="1">
    <source>
        <dbReference type="ARBA" id="ARBA00000085"/>
    </source>
</evidence>
<feature type="region of interest" description="Disordered" evidence="9">
    <location>
        <begin position="1"/>
        <end position="32"/>
    </location>
</feature>
<accession>A0AA41XD76</accession>
<evidence type="ECO:0000256" key="5">
    <source>
        <dbReference type="ARBA" id="ARBA00022741"/>
    </source>
</evidence>
<feature type="domain" description="Histidine kinase/HSP90-like ATPase" evidence="11">
    <location>
        <begin position="390"/>
        <end position="496"/>
    </location>
</feature>
<dbReference type="SUPFAM" id="SSF55874">
    <property type="entry name" value="ATPase domain of HSP90 chaperone/DNA topoisomerase II/histidine kinase"/>
    <property type="match status" value="1"/>
</dbReference>
<keyword evidence="10" id="KW-0812">Transmembrane</keyword>
<dbReference type="RefSeq" id="WP_259526485.1">
    <property type="nucleotide sequence ID" value="NZ_JANLCK010000003.1"/>
</dbReference>
<dbReference type="GO" id="GO:0005524">
    <property type="term" value="F:ATP binding"/>
    <property type="evidence" value="ECO:0007669"/>
    <property type="project" value="UniProtKB-KW"/>
</dbReference>